<dbReference type="Proteomes" id="UP000222542">
    <property type="component" value="Unassembled WGS sequence"/>
</dbReference>
<evidence type="ECO:0000313" key="1">
    <source>
        <dbReference type="EMBL" id="PHT70628.1"/>
    </source>
</evidence>
<dbReference type="AlphaFoldDB" id="A0A2G2YLJ7"/>
<organism evidence="1 2">
    <name type="scientific">Capsicum annuum</name>
    <name type="common">Capsicum pepper</name>
    <dbReference type="NCBI Taxonomy" id="4072"/>
    <lineage>
        <taxon>Eukaryota</taxon>
        <taxon>Viridiplantae</taxon>
        <taxon>Streptophyta</taxon>
        <taxon>Embryophyta</taxon>
        <taxon>Tracheophyta</taxon>
        <taxon>Spermatophyta</taxon>
        <taxon>Magnoliopsida</taxon>
        <taxon>eudicotyledons</taxon>
        <taxon>Gunneridae</taxon>
        <taxon>Pentapetalae</taxon>
        <taxon>asterids</taxon>
        <taxon>lamiids</taxon>
        <taxon>Solanales</taxon>
        <taxon>Solanaceae</taxon>
        <taxon>Solanoideae</taxon>
        <taxon>Capsiceae</taxon>
        <taxon>Capsicum</taxon>
    </lineage>
</organism>
<comment type="caution">
    <text evidence="1">The sequence shown here is derived from an EMBL/GenBank/DDBJ whole genome shotgun (WGS) entry which is preliminary data.</text>
</comment>
<reference evidence="1 2" key="1">
    <citation type="journal article" date="2014" name="Nat. Genet.">
        <title>Genome sequence of the hot pepper provides insights into the evolution of pungency in Capsicum species.</title>
        <authorList>
            <person name="Kim S."/>
            <person name="Park M."/>
            <person name="Yeom S.I."/>
            <person name="Kim Y.M."/>
            <person name="Lee J.M."/>
            <person name="Lee H.A."/>
            <person name="Seo E."/>
            <person name="Choi J."/>
            <person name="Cheong K."/>
            <person name="Kim K.T."/>
            <person name="Jung K."/>
            <person name="Lee G.W."/>
            <person name="Oh S.K."/>
            <person name="Bae C."/>
            <person name="Kim S.B."/>
            <person name="Lee H.Y."/>
            <person name="Kim S.Y."/>
            <person name="Kim M.S."/>
            <person name="Kang B.C."/>
            <person name="Jo Y.D."/>
            <person name="Yang H.B."/>
            <person name="Jeong H.J."/>
            <person name="Kang W.H."/>
            <person name="Kwon J.K."/>
            <person name="Shin C."/>
            <person name="Lim J.Y."/>
            <person name="Park J.H."/>
            <person name="Huh J.H."/>
            <person name="Kim J.S."/>
            <person name="Kim B.D."/>
            <person name="Cohen O."/>
            <person name="Paran I."/>
            <person name="Suh M.C."/>
            <person name="Lee S.B."/>
            <person name="Kim Y.K."/>
            <person name="Shin Y."/>
            <person name="Noh S.J."/>
            <person name="Park J."/>
            <person name="Seo Y.S."/>
            <person name="Kwon S.Y."/>
            <person name="Kim H.A."/>
            <person name="Park J.M."/>
            <person name="Kim H.J."/>
            <person name="Choi S.B."/>
            <person name="Bosland P.W."/>
            <person name="Reeves G."/>
            <person name="Jo S.H."/>
            <person name="Lee B.W."/>
            <person name="Cho H.T."/>
            <person name="Choi H.S."/>
            <person name="Lee M.S."/>
            <person name="Yu Y."/>
            <person name="Do Choi Y."/>
            <person name="Park B.S."/>
            <person name="van Deynze A."/>
            <person name="Ashrafi H."/>
            <person name="Hill T."/>
            <person name="Kim W.T."/>
            <person name="Pai H.S."/>
            <person name="Ahn H.K."/>
            <person name="Yeam I."/>
            <person name="Giovannoni J.J."/>
            <person name="Rose J.K."/>
            <person name="Sorensen I."/>
            <person name="Lee S.J."/>
            <person name="Kim R.W."/>
            <person name="Choi I.Y."/>
            <person name="Choi B.S."/>
            <person name="Lim J.S."/>
            <person name="Lee Y.H."/>
            <person name="Choi D."/>
        </authorList>
    </citation>
    <scope>NUCLEOTIDE SEQUENCE [LARGE SCALE GENOMIC DNA]</scope>
    <source>
        <strain evidence="2">cv. CM334</strain>
    </source>
</reference>
<reference evidence="1 2" key="2">
    <citation type="journal article" date="2017" name="Genome Biol.">
        <title>New reference genome sequences of hot pepper reveal the massive evolution of plant disease-resistance genes by retroduplication.</title>
        <authorList>
            <person name="Kim S."/>
            <person name="Park J."/>
            <person name="Yeom S.I."/>
            <person name="Kim Y.M."/>
            <person name="Seo E."/>
            <person name="Kim K.T."/>
            <person name="Kim M.S."/>
            <person name="Lee J.M."/>
            <person name="Cheong K."/>
            <person name="Shin H.S."/>
            <person name="Kim S.B."/>
            <person name="Han K."/>
            <person name="Lee J."/>
            <person name="Park M."/>
            <person name="Lee H.A."/>
            <person name="Lee H.Y."/>
            <person name="Lee Y."/>
            <person name="Oh S."/>
            <person name="Lee J.H."/>
            <person name="Choi E."/>
            <person name="Choi E."/>
            <person name="Lee S.E."/>
            <person name="Jeon J."/>
            <person name="Kim H."/>
            <person name="Choi G."/>
            <person name="Song H."/>
            <person name="Lee J."/>
            <person name="Lee S.C."/>
            <person name="Kwon J.K."/>
            <person name="Lee H.Y."/>
            <person name="Koo N."/>
            <person name="Hong Y."/>
            <person name="Kim R.W."/>
            <person name="Kang W.H."/>
            <person name="Huh J.H."/>
            <person name="Kang B.C."/>
            <person name="Yang T.J."/>
            <person name="Lee Y.H."/>
            <person name="Bennetzen J.L."/>
            <person name="Choi D."/>
        </authorList>
    </citation>
    <scope>NUCLEOTIDE SEQUENCE [LARGE SCALE GENOMIC DNA]</scope>
    <source>
        <strain evidence="2">cv. CM334</strain>
    </source>
</reference>
<evidence type="ECO:0000313" key="2">
    <source>
        <dbReference type="Proteomes" id="UP000222542"/>
    </source>
</evidence>
<dbReference type="EMBL" id="AYRZ02000010">
    <property type="protein sequence ID" value="PHT70628.1"/>
    <property type="molecule type" value="Genomic_DNA"/>
</dbReference>
<dbReference type="Gramene" id="PHT70628">
    <property type="protein sequence ID" value="PHT70628"/>
    <property type="gene ID" value="T459_25732"/>
</dbReference>
<protein>
    <submittedName>
        <fullName evidence="1">Uncharacterized protein</fullName>
    </submittedName>
</protein>
<accession>A0A2G2YLJ7</accession>
<proteinExistence type="predicted"/>
<gene>
    <name evidence="1" type="ORF">T459_25732</name>
</gene>
<sequence>MYAYTYTRKIENFNKNVGALSVKLNTEDMKELESYASGDVVKGERRVRVANLNKLIRDSAIVFLESLPGV</sequence>
<keyword evidence="2" id="KW-1185">Reference proteome</keyword>
<name>A0A2G2YLJ7_CAPAN</name>
<dbReference type="STRING" id="4072.A0A2G2YLJ7"/>